<evidence type="ECO:0000313" key="8">
    <source>
        <dbReference type="Proteomes" id="UP000585970"/>
    </source>
</evidence>
<keyword evidence="2" id="KW-0313">Glucose metabolism</keyword>
<comment type="pathway">
    <text evidence="1">Carbohydrate degradation; pentose phosphate pathway; D-ribulose 5-phosphate from D-glucose 6-phosphate (oxidative stage): step 1/3.</text>
</comment>
<feature type="domain" description="Glucose-6-phosphate dehydrogenase NAD-binding" evidence="6">
    <location>
        <begin position="1"/>
        <end position="43"/>
    </location>
</feature>
<evidence type="ECO:0000256" key="5">
    <source>
        <dbReference type="ARBA" id="ARBA00023277"/>
    </source>
</evidence>
<dbReference type="GO" id="GO:0006006">
    <property type="term" value="P:glucose metabolic process"/>
    <property type="evidence" value="ECO:0007669"/>
    <property type="project" value="UniProtKB-KW"/>
</dbReference>
<evidence type="ECO:0000256" key="1">
    <source>
        <dbReference type="ARBA" id="ARBA00004937"/>
    </source>
</evidence>
<reference evidence="7 8" key="1">
    <citation type="submission" date="2020-08" db="EMBL/GenBank/DDBJ databases">
        <title>Genomic Encyclopedia of Type Strains, Phase IV (KMG-IV): sequencing the most valuable type-strain genomes for metagenomic binning, comparative biology and taxonomic classification.</title>
        <authorList>
            <person name="Goeker M."/>
        </authorList>
    </citation>
    <scope>NUCLEOTIDE SEQUENCE [LARGE SCALE GENOMIC DNA]</scope>
    <source>
        <strain evidence="7 8">DSM 100694</strain>
    </source>
</reference>
<evidence type="ECO:0000256" key="4">
    <source>
        <dbReference type="ARBA" id="ARBA00023002"/>
    </source>
</evidence>
<keyword evidence="5" id="KW-0119">Carbohydrate metabolism</keyword>
<evidence type="ECO:0000259" key="6">
    <source>
        <dbReference type="Pfam" id="PF00479"/>
    </source>
</evidence>
<dbReference type="GO" id="GO:0009051">
    <property type="term" value="P:pentose-phosphate shunt, oxidative branch"/>
    <property type="evidence" value="ECO:0007669"/>
    <property type="project" value="TreeGrafter"/>
</dbReference>
<dbReference type="InterPro" id="IPR022674">
    <property type="entry name" value="G6P_DH_NAD-bd"/>
</dbReference>
<dbReference type="InterPro" id="IPR001282">
    <property type="entry name" value="G6P_DH"/>
</dbReference>
<gene>
    <name evidence="7" type="ORF">GGR08_000500</name>
</gene>
<dbReference type="Proteomes" id="UP000585970">
    <property type="component" value="Unassembled WGS sequence"/>
</dbReference>
<organism evidence="7 8">
    <name type="scientific">Bartonella fuyuanensis</name>
    <dbReference type="NCBI Taxonomy" id="1460968"/>
    <lineage>
        <taxon>Bacteria</taxon>
        <taxon>Pseudomonadati</taxon>
        <taxon>Pseudomonadota</taxon>
        <taxon>Alphaproteobacteria</taxon>
        <taxon>Hyphomicrobiales</taxon>
        <taxon>Bartonellaceae</taxon>
        <taxon>Bartonella</taxon>
    </lineage>
</organism>
<keyword evidence="4" id="KW-0560">Oxidoreductase</keyword>
<dbReference type="Gene3D" id="3.30.360.10">
    <property type="entry name" value="Dihydrodipicolinate Reductase, domain 2"/>
    <property type="match status" value="1"/>
</dbReference>
<dbReference type="PANTHER" id="PTHR23429:SF0">
    <property type="entry name" value="GLUCOSE-6-PHOSPHATE 1-DEHYDROGENASE"/>
    <property type="match status" value="1"/>
</dbReference>
<keyword evidence="3" id="KW-0521">NADP</keyword>
<dbReference type="GO" id="GO:0050661">
    <property type="term" value="F:NADP binding"/>
    <property type="evidence" value="ECO:0007669"/>
    <property type="project" value="InterPro"/>
</dbReference>
<accession>A0A840DZZ9</accession>
<evidence type="ECO:0000256" key="3">
    <source>
        <dbReference type="ARBA" id="ARBA00022857"/>
    </source>
</evidence>
<comment type="caution">
    <text evidence="7">The sequence shown here is derived from an EMBL/GenBank/DDBJ whole genome shotgun (WGS) entry which is preliminary data.</text>
</comment>
<keyword evidence="8" id="KW-1185">Reference proteome</keyword>
<dbReference type="InterPro" id="IPR036291">
    <property type="entry name" value="NAD(P)-bd_dom_sf"/>
</dbReference>
<dbReference type="Pfam" id="PF00479">
    <property type="entry name" value="G6PD_N"/>
    <property type="match status" value="1"/>
</dbReference>
<dbReference type="SUPFAM" id="SSF51735">
    <property type="entry name" value="NAD(P)-binding Rossmann-fold domains"/>
    <property type="match status" value="1"/>
</dbReference>
<dbReference type="AlphaFoldDB" id="A0A840DZZ9"/>
<sequence>MIERPIGCDVKIAVSLNDVFSSVFNEKQIFRIDHYFGKEMVQNLIALRFGNRLYESLWKSNCINRVQIIFANIC</sequence>
<evidence type="ECO:0000256" key="2">
    <source>
        <dbReference type="ARBA" id="ARBA00022526"/>
    </source>
</evidence>
<dbReference type="GO" id="GO:0004345">
    <property type="term" value="F:glucose-6-phosphate dehydrogenase activity"/>
    <property type="evidence" value="ECO:0007669"/>
    <property type="project" value="TreeGrafter"/>
</dbReference>
<name>A0A840DZZ9_9HYPH</name>
<dbReference type="SUPFAM" id="SSF55347">
    <property type="entry name" value="Glyceraldehyde-3-phosphate dehydrogenase-like, C-terminal domain"/>
    <property type="match status" value="1"/>
</dbReference>
<protein>
    <submittedName>
        <fullName evidence="7">Glucose-6-phosphate 1-dehydrogenase</fullName>
    </submittedName>
</protein>
<evidence type="ECO:0000313" key="7">
    <source>
        <dbReference type="EMBL" id="MBB4076207.1"/>
    </source>
</evidence>
<proteinExistence type="predicted"/>
<dbReference type="EMBL" id="JACIFE010000003">
    <property type="protein sequence ID" value="MBB4076207.1"/>
    <property type="molecule type" value="Genomic_DNA"/>
</dbReference>
<dbReference type="PANTHER" id="PTHR23429">
    <property type="entry name" value="GLUCOSE-6-PHOSPHATE 1-DEHYDROGENASE G6PD"/>
    <property type="match status" value="1"/>
</dbReference>